<organism evidence="6 7">
    <name type="scientific">Ciona intestinalis</name>
    <name type="common">Transparent sea squirt</name>
    <name type="synonym">Ascidia intestinalis</name>
    <dbReference type="NCBI Taxonomy" id="7719"/>
    <lineage>
        <taxon>Eukaryota</taxon>
        <taxon>Metazoa</taxon>
        <taxon>Chordata</taxon>
        <taxon>Tunicata</taxon>
        <taxon>Ascidiacea</taxon>
        <taxon>Phlebobranchia</taxon>
        <taxon>Cionidae</taxon>
        <taxon>Ciona</taxon>
    </lineage>
</organism>
<dbReference type="AlphaFoldDB" id="F6WRM0"/>
<keyword evidence="7" id="KW-1185">Reference proteome</keyword>
<dbReference type="OMA" id="RTHIHAI"/>
<keyword evidence="4" id="KW-0408">Iron</keyword>
<dbReference type="HOGENOM" id="CLU_001570_22_1_1"/>
<evidence type="ECO:0000256" key="2">
    <source>
        <dbReference type="ARBA" id="ARBA00010617"/>
    </source>
</evidence>
<evidence type="ECO:0000256" key="5">
    <source>
        <dbReference type="SAM" id="Phobius"/>
    </source>
</evidence>
<comment type="cofactor">
    <cofactor evidence="1">
        <name>heme</name>
        <dbReference type="ChEBI" id="CHEBI:30413"/>
    </cofactor>
</comment>
<dbReference type="InParanoid" id="F6WRM0"/>
<dbReference type="PRINTS" id="PR00463">
    <property type="entry name" value="EP450I"/>
</dbReference>
<dbReference type="EMBL" id="EAAA01001967">
    <property type="status" value="NOT_ANNOTATED_CDS"/>
    <property type="molecule type" value="Genomic_DNA"/>
</dbReference>
<reference evidence="6" key="4">
    <citation type="submission" date="2025-09" db="UniProtKB">
        <authorList>
            <consortium name="Ensembl"/>
        </authorList>
    </citation>
    <scope>IDENTIFICATION</scope>
</reference>
<keyword evidence="5" id="KW-0812">Transmembrane</keyword>
<dbReference type="Proteomes" id="UP000008144">
    <property type="component" value="Chromosome 4"/>
</dbReference>
<reference evidence="7" key="1">
    <citation type="journal article" date="2002" name="Science">
        <title>The draft genome of Ciona intestinalis: insights into chordate and vertebrate origins.</title>
        <authorList>
            <person name="Dehal P."/>
            <person name="Satou Y."/>
            <person name="Campbell R.K."/>
            <person name="Chapman J."/>
            <person name="Degnan B."/>
            <person name="De Tomaso A."/>
            <person name="Davidson B."/>
            <person name="Di Gregorio A."/>
            <person name="Gelpke M."/>
            <person name="Goodstein D.M."/>
            <person name="Harafuji N."/>
            <person name="Hastings K.E."/>
            <person name="Ho I."/>
            <person name="Hotta K."/>
            <person name="Huang W."/>
            <person name="Kawashima T."/>
            <person name="Lemaire P."/>
            <person name="Martinez D."/>
            <person name="Meinertzhagen I.A."/>
            <person name="Necula S."/>
            <person name="Nonaka M."/>
            <person name="Putnam N."/>
            <person name="Rash S."/>
            <person name="Saiga H."/>
            <person name="Satake M."/>
            <person name="Terry A."/>
            <person name="Yamada L."/>
            <person name="Wang H.G."/>
            <person name="Awazu S."/>
            <person name="Azumi K."/>
            <person name="Boore J."/>
            <person name="Branno M."/>
            <person name="Chin-Bow S."/>
            <person name="DeSantis R."/>
            <person name="Doyle S."/>
            <person name="Francino P."/>
            <person name="Keys D.N."/>
            <person name="Haga S."/>
            <person name="Hayashi H."/>
            <person name="Hino K."/>
            <person name="Imai K.S."/>
            <person name="Inaba K."/>
            <person name="Kano S."/>
            <person name="Kobayashi K."/>
            <person name="Kobayashi M."/>
            <person name="Lee B.I."/>
            <person name="Makabe K.W."/>
            <person name="Manohar C."/>
            <person name="Matassi G."/>
            <person name="Medina M."/>
            <person name="Mochizuki Y."/>
            <person name="Mount S."/>
            <person name="Morishita T."/>
            <person name="Miura S."/>
            <person name="Nakayama A."/>
            <person name="Nishizaka S."/>
            <person name="Nomoto H."/>
            <person name="Ohta F."/>
            <person name="Oishi K."/>
            <person name="Rigoutsos I."/>
            <person name="Sano M."/>
            <person name="Sasaki A."/>
            <person name="Sasakura Y."/>
            <person name="Shoguchi E."/>
            <person name="Shin-i T."/>
            <person name="Spagnuolo A."/>
            <person name="Stainier D."/>
            <person name="Suzuki M.M."/>
            <person name="Tassy O."/>
            <person name="Takatori N."/>
            <person name="Tokuoka M."/>
            <person name="Yagi K."/>
            <person name="Yoshizaki F."/>
            <person name="Wada S."/>
            <person name="Zhang C."/>
            <person name="Hyatt P.D."/>
            <person name="Larimer F."/>
            <person name="Detter C."/>
            <person name="Doggett N."/>
            <person name="Glavina T."/>
            <person name="Hawkins T."/>
            <person name="Richardson P."/>
            <person name="Lucas S."/>
            <person name="Kohara Y."/>
            <person name="Levine M."/>
            <person name="Satoh N."/>
            <person name="Rokhsar D.S."/>
        </authorList>
    </citation>
    <scope>NUCLEOTIDE SEQUENCE [LARGE SCALE GENOMIC DNA]</scope>
</reference>
<dbReference type="PANTHER" id="PTHR24300">
    <property type="entry name" value="CYTOCHROME P450 508A4-RELATED"/>
    <property type="match status" value="1"/>
</dbReference>
<evidence type="ECO:0000256" key="3">
    <source>
        <dbReference type="ARBA" id="ARBA00022723"/>
    </source>
</evidence>
<dbReference type="InterPro" id="IPR001128">
    <property type="entry name" value="Cyt_P450"/>
</dbReference>
<dbReference type="InterPro" id="IPR002401">
    <property type="entry name" value="Cyt_P450_E_grp-I"/>
</dbReference>
<dbReference type="GO" id="GO:0016705">
    <property type="term" value="F:oxidoreductase activity, acting on paired donors, with incorporation or reduction of molecular oxygen"/>
    <property type="evidence" value="ECO:0007669"/>
    <property type="project" value="InterPro"/>
</dbReference>
<dbReference type="InterPro" id="IPR050182">
    <property type="entry name" value="Cytochrome_P450_fam2"/>
</dbReference>
<reference evidence="6" key="3">
    <citation type="submission" date="2025-08" db="UniProtKB">
        <authorList>
            <consortium name="Ensembl"/>
        </authorList>
    </citation>
    <scope>IDENTIFICATION</scope>
</reference>
<proteinExistence type="inferred from homology"/>
<dbReference type="GO" id="GO:0005506">
    <property type="term" value="F:iron ion binding"/>
    <property type="evidence" value="ECO:0007669"/>
    <property type="project" value="InterPro"/>
</dbReference>
<comment type="similarity">
    <text evidence="2">Belongs to the cytochrome P450 family.</text>
</comment>
<protein>
    <submittedName>
        <fullName evidence="6">Uncharacterized protein</fullName>
    </submittedName>
</protein>
<dbReference type="PANTHER" id="PTHR24300:SF397">
    <property type="entry name" value="CYTOCHROME P450 2U1"/>
    <property type="match status" value="1"/>
</dbReference>
<dbReference type="FunCoup" id="F6WRM0">
    <property type="interactions" value="4"/>
</dbReference>
<dbReference type="Pfam" id="PF00067">
    <property type="entry name" value="p450"/>
    <property type="match status" value="1"/>
</dbReference>
<reference evidence="6" key="2">
    <citation type="journal article" date="2008" name="Genome Biol.">
        <title>Improved genome assembly and evidence-based global gene model set for the chordate Ciona intestinalis: new insight into intron and operon populations.</title>
        <authorList>
            <person name="Satou Y."/>
            <person name="Mineta K."/>
            <person name="Ogasawara M."/>
            <person name="Sasakura Y."/>
            <person name="Shoguchi E."/>
            <person name="Ueno K."/>
            <person name="Yamada L."/>
            <person name="Matsumoto J."/>
            <person name="Wasserscheid J."/>
            <person name="Dewar K."/>
            <person name="Wiley G.B."/>
            <person name="Macmil S.L."/>
            <person name="Roe B.A."/>
            <person name="Zeller R.W."/>
            <person name="Hastings K.E."/>
            <person name="Lemaire P."/>
            <person name="Lindquist E."/>
            <person name="Endo T."/>
            <person name="Hotta K."/>
            <person name="Inaba K."/>
        </authorList>
    </citation>
    <scope>NUCLEOTIDE SEQUENCE [LARGE SCALE GENOMIC DNA]</scope>
    <source>
        <strain evidence="6">wild type</strain>
    </source>
</reference>
<evidence type="ECO:0000256" key="1">
    <source>
        <dbReference type="ARBA" id="ARBA00001971"/>
    </source>
</evidence>
<dbReference type="GeneTree" id="ENSGT00940000160689"/>
<accession>F6WRM0</accession>
<keyword evidence="3" id="KW-0479">Metal-binding</keyword>
<keyword evidence="5" id="KW-0472">Membrane</keyword>
<keyword evidence="5" id="KW-1133">Transmembrane helix</keyword>
<dbReference type="InterPro" id="IPR036396">
    <property type="entry name" value="Cyt_P450_sf"/>
</dbReference>
<dbReference type="SUPFAM" id="SSF48264">
    <property type="entry name" value="Cytochrome P450"/>
    <property type="match status" value="1"/>
</dbReference>
<feature type="transmembrane region" description="Helical" evidence="5">
    <location>
        <begin position="6"/>
        <end position="21"/>
    </location>
</feature>
<evidence type="ECO:0000313" key="7">
    <source>
        <dbReference type="Proteomes" id="UP000008144"/>
    </source>
</evidence>
<sequence>MLPSGYIFVFVFLCIYYLLQWRRRPKNFPPGPLGIPLFGIAPFAGVDMHKYLATYYAKYGGVMSFRLATKDWIVLNDIEAITQALLKQGESFSGRPQSYLMNQLTEGCGIVFSTGPRWQAQRRFVLTALKTLGMGKRSMVGIINEENQNFLSVIQSSGGKVNILSEFRKLLSNIVTNLIMGKRFNYEDEKLQAIVDHRPTSSVVMFIPFLRFIPPFKQGYQRLIASTQRVLDIISEITEEHKNSFDE</sequence>
<dbReference type="GO" id="GO:0020037">
    <property type="term" value="F:heme binding"/>
    <property type="evidence" value="ECO:0007669"/>
    <property type="project" value="InterPro"/>
</dbReference>
<dbReference type="GO" id="GO:0004497">
    <property type="term" value="F:monooxygenase activity"/>
    <property type="evidence" value="ECO:0007669"/>
    <property type="project" value="InterPro"/>
</dbReference>
<dbReference type="Gene3D" id="1.10.630.10">
    <property type="entry name" value="Cytochrome P450"/>
    <property type="match status" value="1"/>
</dbReference>
<evidence type="ECO:0000256" key="4">
    <source>
        <dbReference type="ARBA" id="ARBA00023004"/>
    </source>
</evidence>
<evidence type="ECO:0000313" key="6">
    <source>
        <dbReference type="Ensembl" id="ENSCINP00000004337.3"/>
    </source>
</evidence>
<name>F6WRM0_CIOIN</name>
<dbReference type="Ensembl" id="ENSCINT00000004337.3">
    <property type="protein sequence ID" value="ENSCINP00000004337.3"/>
    <property type="gene ID" value="ENSCING00000002119.3"/>
</dbReference>